<dbReference type="Gene3D" id="2.30.30.30">
    <property type="match status" value="1"/>
</dbReference>
<dbReference type="SMART" id="SM01382">
    <property type="entry name" value="Ribosomal_L2_C"/>
    <property type="match status" value="1"/>
</dbReference>
<evidence type="ECO:0000313" key="9">
    <source>
        <dbReference type="Proteomes" id="UP001208689"/>
    </source>
</evidence>
<comment type="function">
    <text evidence="4">One of the primary rRNA binding proteins. Required for association of the 30S and 50S subunits to form the 70S ribosome, for tRNA binding and peptide bond formation. It has been suggested to have peptidyltransferase activity; this is somewhat controversial. Makes several contacts with the 16S rRNA in the 70S ribosome.</text>
</comment>
<dbReference type="InterPro" id="IPR014722">
    <property type="entry name" value="Rib_uL2_dom2"/>
</dbReference>
<feature type="domain" description="Large ribosomal subunit protein uL2 C-terminal" evidence="6">
    <location>
        <begin position="89"/>
        <end position="222"/>
    </location>
</feature>
<evidence type="ECO:0000256" key="5">
    <source>
        <dbReference type="SAM" id="MobiDB-lite"/>
    </source>
</evidence>
<feature type="region of interest" description="Disordered" evidence="5">
    <location>
        <begin position="202"/>
        <end position="239"/>
    </location>
</feature>
<keyword evidence="4" id="KW-0694">RNA-binding</keyword>
<evidence type="ECO:0000256" key="2">
    <source>
        <dbReference type="ARBA" id="ARBA00022980"/>
    </source>
</evidence>
<evidence type="ECO:0000259" key="6">
    <source>
        <dbReference type="SMART" id="SM01382"/>
    </source>
</evidence>
<gene>
    <name evidence="4" type="primary">rpl2</name>
    <name evidence="8" type="ORF">NEF87_002525</name>
</gene>
<dbReference type="Proteomes" id="UP001208689">
    <property type="component" value="Chromosome"/>
</dbReference>
<evidence type="ECO:0000256" key="4">
    <source>
        <dbReference type="HAMAP-Rule" id="MF_01320"/>
    </source>
</evidence>
<protein>
    <recommendedName>
        <fullName evidence="4">Large ribosomal subunit protein uL2</fullName>
    </recommendedName>
</protein>
<feature type="domain" description="Large ribosomal subunit protein uL2 RNA-binding" evidence="7">
    <location>
        <begin position="11"/>
        <end position="83"/>
    </location>
</feature>
<dbReference type="InterPro" id="IPR008991">
    <property type="entry name" value="Translation_prot_SH3-like_sf"/>
</dbReference>
<dbReference type="PANTHER" id="PTHR13691">
    <property type="entry name" value="RIBOSOMAL PROTEIN L2"/>
    <property type="match status" value="1"/>
</dbReference>
<dbReference type="PANTHER" id="PTHR13691:SF16">
    <property type="entry name" value="LARGE RIBOSOMAL SUBUNIT PROTEIN UL2"/>
    <property type="match status" value="1"/>
</dbReference>
<dbReference type="InterPro" id="IPR023672">
    <property type="entry name" value="Ribosomal_uL2_arc_euk"/>
</dbReference>
<comment type="subunit">
    <text evidence="4">Part of the 50S ribosomal subunit. Forms a bridge to the 30S subunit in the 70S ribosome.</text>
</comment>
<dbReference type="PIRSF" id="PIRSF002158">
    <property type="entry name" value="Ribosomal_L2"/>
    <property type="match status" value="1"/>
</dbReference>
<reference evidence="8" key="1">
    <citation type="submission" date="2022-09" db="EMBL/GenBank/DDBJ databases">
        <title>Actin cytoskeleton and complex cell architecture in an #Asgard archaeon.</title>
        <authorList>
            <person name="Ponce Toledo R.I."/>
            <person name="Schleper C."/>
            <person name="Rodrigues Oliveira T."/>
            <person name="Wollweber F."/>
            <person name="Xu J."/>
            <person name="Rittmann S."/>
            <person name="Klingl A."/>
            <person name="Pilhofer M."/>
        </authorList>
    </citation>
    <scope>NUCLEOTIDE SEQUENCE</scope>
    <source>
        <strain evidence="8">B-35</strain>
    </source>
</reference>
<evidence type="ECO:0000256" key="3">
    <source>
        <dbReference type="ARBA" id="ARBA00023274"/>
    </source>
</evidence>
<evidence type="ECO:0000259" key="7">
    <source>
        <dbReference type="SMART" id="SM01383"/>
    </source>
</evidence>
<dbReference type="NCBIfam" id="NF007180">
    <property type="entry name" value="PRK09612.1"/>
    <property type="match status" value="1"/>
</dbReference>
<dbReference type="InterPro" id="IPR012340">
    <property type="entry name" value="NA-bd_OB-fold"/>
</dbReference>
<dbReference type="GO" id="GO:0005840">
    <property type="term" value="C:ribosome"/>
    <property type="evidence" value="ECO:0007669"/>
    <property type="project" value="UniProtKB-KW"/>
</dbReference>
<dbReference type="InterPro" id="IPR022666">
    <property type="entry name" value="Ribosomal_uL2_RNA-bd_dom"/>
</dbReference>
<keyword evidence="9" id="KW-1185">Reference proteome</keyword>
<keyword evidence="4" id="KW-0699">rRNA-binding</keyword>
<organism evidence="8 9">
    <name type="scientific">Candidatus Lokiarchaeum ossiferum</name>
    <dbReference type="NCBI Taxonomy" id="2951803"/>
    <lineage>
        <taxon>Archaea</taxon>
        <taxon>Promethearchaeati</taxon>
        <taxon>Promethearchaeota</taxon>
        <taxon>Promethearchaeia</taxon>
        <taxon>Promethearchaeales</taxon>
        <taxon>Promethearchaeaceae</taxon>
        <taxon>Candidatus Lokiarchaeum</taxon>
    </lineage>
</organism>
<dbReference type="SUPFAM" id="SSF50249">
    <property type="entry name" value="Nucleic acid-binding proteins"/>
    <property type="match status" value="1"/>
</dbReference>
<keyword evidence="3 4" id="KW-0687">Ribonucleoprotein</keyword>
<dbReference type="InterPro" id="IPR014726">
    <property type="entry name" value="Ribosomal_uL2_dom3"/>
</dbReference>
<dbReference type="HAMAP" id="MF_01320_A">
    <property type="entry name" value="Ribosomal_uL2_A"/>
    <property type="match status" value="1"/>
</dbReference>
<evidence type="ECO:0000256" key="1">
    <source>
        <dbReference type="ARBA" id="ARBA00005636"/>
    </source>
</evidence>
<keyword evidence="2 4" id="KW-0689">Ribosomal protein</keyword>
<dbReference type="SMART" id="SM01383">
    <property type="entry name" value="Ribosomal_L2"/>
    <property type="match status" value="1"/>
</dbReference>
<proteinExistence type="inferred from homology"/>
<sequence>MGRRILVQRRGKGTQNFRSPKHRKRGAVKYIPRNYNDVLNFEVIEFIHEGGRGTPLARIEFDNKKRSLWLPPEGIFLHDRFQIGPQTEIMVGNTMEVQYIPEGSLIYNIEILPGDGGKLCRSGGTTATLMTRSEKGVQILFPSGKRKVIHKNSRATLGVVAGGGRTTKPYLKAGNKYHQMRTKATNWPVITSSGMNACSHPFGGGRKKMSGRPTTTSRNAPPGRKVGMIAARQSGRKTR</sequence>
<dbReference type="InterPro" id="IPR002171">
    <property type="entry name" value="Ribosomal_uL2"/>
</dbReference>
<dbReference type="SUPFAM" id="SSF50104">
    <property type="entry name" value="Translation proteins SH3-like domain"/>
    <property type="match status" value="1"/>
</dbReference>
<evidence type="ECO:0000313" key="8">
    <source>
        <dbReference type="EMBL" id="UYP46240.1"/>
    </source>
</evidence>
<dbReference type="InterPro" id="IPR022669">
    <property type="entry name" value="Ribosomal_uL2_C"/>
</dbReference>
<accession>A0ABY6HRV1</accession>
<name>A0ABY6HRV1_9ARCH</name>
<dbReference type="Pfam" id="PF03947">
    <property type="entry name" value="Ribosomal_L2_C"/>
    <property type="match status" value="1"/>
</dbReference>
<dbReference type="Gene3D" id="2.40.50.140">
    <property type="entry name" value="Nucleic acid-binding proteins"/>
    <property type="match status" value="1"/>
</dbReference>
<comment type="similarity">
    <text evidence="1 4">Belongs to the universal ribosomal protein uL2 family.</text>
</comment>
<dbReference type="Gene3D" id="4.10.950.10">
    <property type="entry name" value="Ribosomal protein L2, domain 3"/>
    <property type="match status" value="1"/>
</dbReference>
<dbReference type="EMBL" id="CP104013">
    <property type="protein sequence ID" value="UYP46240.1"/>
    <property type="molecule type" value="Genomic_DNA"/>
</dbReference>